<accession>A0A1M4ZRG2</accession>
<dbReference type="InterPro" id="IPR003607">
    <property type="entry name" value="HD/PDEase_dom"/>
</dbReference>
<name>A0A1M4ZRG2_MARH1</name>
<reference evidence="4" key="1">
    <citation type="submission" date="2016-11" db="EMBL/GenBank/DDBJ databases">
        <authorList>
            <person name="Varghese N."/>
            <person name="Submissions S."/>
        </authorList>
    </citation>
    <scope>NUCLEOTIDE SEQUENCE [LARGE SCALE GENOMIC DNA]</scope>
    <source>
        <strain evidence="4">DSM 16785</strain>
    </source>
</reference>
<feature type="transmembrane region" description="Helical" evidence="2">
    <location>
        <begin position="16"/>
        <end position="37"/>
    </location>
</feature>
<feature type="coiled-coil region" evidence="1">
    <location>
        <begin position="328"/>
        <end position="376"/>
    </location>
</feature>
<dbReference type="EMBL" id="FQUI01000046">
    <property type="protein sequence ID" value="SHF20670.1"/>
    <property type="molecule type" value="Genomic_DNA"/>
</dbReference>
<dbReference type="AlphaFoldDB" id="A0A1M4ZRG2"/>
<gene>
    <name evidence="4" type="ORF">SAMN02745164_02003</name>
</gene>
<dbReference type="SMART" id="SM00471">
    <property type="entry name" value="HDc"/>
    <property type="match status" value="1"/>
</dbReference>
<dbReference type="STRING" id="1122195.SAMN02745164_02003"/>
<dbReference type="SUPFAM" id="SSF109604">
    <property type="entry name" value="HD-domain/PDEase-like"/>
    <property type="match status" value="1"/>
</dbReference>
<feature type="transmembrane region" description="Helical" evidence="2">
    <location>
        <begin position="265"/>
        <end position="283"/>
    </location>
</feature>
<dbReference type="PANTHER" id="PTHR45228:SF8">
    <property type="entry name" value="TWO-COMPONENT RESPONSE REGULATOR-RELATED"/>
    <property type="match status" value="1"/>
</dbReference>
<dbReference type="InterPro" id="IPR052020">
    <property type="entry name" value="Cyclic_di-GMP/3'3'-cGAMP_PDE"/>
</dbReference>
<feature type="domain" description="HD-GYP" evidence="3">
    <location>
        <begin position="370"/>
        <end position="565"/>
    </location>
</feature>
<dbReference type="Gene3D" id="1.10.3210.10">
    <property type="entry name" value="Hypothetical protein af1432"/>
    <property type="match status" value="1"/>
</dbReference>
<evidence type="ECO:0000313" key="5">
    <source>
        <dbReference type="Proteomes" id="UP000184334"/>
    </source>
</evidence>
<keyword evidence="2" id="KW-1133">Transmembrane helix</keyword>
<evidence type="ECO:0000313" key="4">
    <source>
        <dbReference type="EMBL" id="SHF20670.1"/>
    </source>
</evidence>
<comment type="caution">
    <text evidence="4">The sequence shown here is derived from an EMBL/GenBank/DDBJ whole genome shotgun (WGS) entry which is preliminary data.</text>
</comment>
<organism evidence="4 5">
    <name type="scientific">Marinitoga hydrogenitolerans (strain DSM 16785 / JCM 12826 / AT1271)</name>
    <dbReference type="NCBI Taxonomy" id="1122195"/>
    <lineage>
        <taxon>Bacteria</taxon>
        <taxon>Thermotogati</taxon>
        <taxon>Thermotogota</taxon>
        <taxon>Thermotogae</taxon>
        <taxon>Petrotogales</taxon>
        <taxon>Petrotogaceae</taxon>
        <taxon>Marinitoga</taxon>
    </lineage>
</organism>
<dbReference type="PANTHER" id="PTHR45228">
    <property type="entry name" value="CYCLIC DI-GMP PHOSPHODIESTERASE TM_0186-RELATED"/>
    <property type="match status" value="1"/>
</dbReference>
<evidence type="ECO:0000256" key="2">
    <source>
        <dbReference type="SAM" id="Phobius"/>
    </source>
</evidence>
<keyword evidence="1" id="KW-0175">Coiled coil</keyword>
<keyword evidence="2" id="KW-0812">Transmembrane</keyword>
<dbReference type="PROSITE" id="PS51832">
    <property type="entry name" value="HD_GYP"/>
    <property type="match status" value="1"/>
</dbReference>
<evidence type="ECO:0000256" key="1">
    <source>
        <dbReference type="SAM" id="Coils"/>
    </source>
</evidence>
<dbReference type="Proteomes" id="UP000184334">
    <property type="component" value="Unassembled WGS sequence"/>
</dbReference>
<proteinExistence type="predicted"/>
<keyword evidence="5" id="KW-1185">Reference proteome</keyword>
<dbReference type="Pfam" id="PF13487">
    <property type="entry name" value="HD_5"/>
    <property type="match status" value="1"/>
</dbReference>
<dbReference type="InterPro" id="IPR037522">
    <property type="entry name" value="HD_GYP_dom"/>
</dbReference>
<dbReference type="RefSeq" id="WP_072865894.1">
    <property type="nucleotide sequence ID" value="NZ_FQUI01000046.1"/>
</dbReference>
<protein>
    <submittedName>
        <fullName evidence="4">HD-GYP domain, c-di-GMP phosphodiesterase class II (Or its inactivated variant)</fullName>
    </submittedName>
</protein>
<evidence type="ECO:0000259" key="3">
    <source>
        <dbReference type="PROSITE" id="PS51832"/>
    </source>
</evidence>
<keyword evidence="2" id="KW-0472">Membrane</keyword>
<dbReference type="CDD" id="cd00077">
    <property type="entry name" value="HDc"/>
    <property type="match status" value="1"/>
</dbReference>
<sequence length="584" mass="68787">MKNEQITLYKLLTKNIMMIVVTAITFVLILVSIFSFINITKVEKSLKNNIEELIKLSFNSFYNTMYDFDSRYYKGLDILIEDIKKNTQKADILIDEYIATHNTLKKDNVTIIKDNTLLDNKIREKLTQLEPFNYFIELELNSDKLIRNIYIKTDKQIYMFKTLLSTDKIQHTINTLSELKEKYEFITEINICTHHFEGLSPNFSALTKEDEEYLVQAFSTEKDIVIKKGEKINFYFIWKYEDSKTYFHPLGIVLKLDFSMYRNSMIFNIILFIILLIFIMLFISKKAHNVSKQISKPFEIMLDNMKKFQETRYLEFDKIMEKCDIKEINELMNEYQKMTEDIMSSFEEINAMNEELETSYNEIEKINNELEEAYLNFSTQLSIIAEGFDENTGNHVHRVGELSAFIAQKLDLKDEIVQKIRHYAPLHDMGKIMIPKEILNKKGRLTEEEFEIIRKHTLYGGLIIGDSPKFEIAKNIALYHHEKYNGKGYPHGLKGDDIPLCAAIVSVVDVYDALRSERPYKPAFTHEKTMNIILKGDDRTNPDDFNPKILKILKEYEHEIKELWENINQNSSKLLDVLKEIDKK</sequence>